<dbReference type="Proteomes" id="UP000253687">
    <property type="component" value="Unassembled WGS sequence"/>
</dbReference>
<reference evidence="5 11" key="4">
    <citation type="submission" date="2018-08" db="EMBL/GenBank/DDBJ databases">
        <authorList>
            <consortium name="GenomeTrakr network: Whole genome sequencing for foodborne pathogen traceback"/>
        </authorList>
    </citation>
    <scope>NUCLEOTIDE SEQUENCE [LARGE SCALE GENOMIC DNA]</scope>
    <source>
        <strain evidence="5 11">AZ-TG73163</strain>
    </source>
</reference>
<proteinExistence type="predicted"/>
<dbReference type="EMBL" id="AASWBF010000003">
    <property type="protein sequence ID" value="EFH4959400.1"/>
    <property type="molecule type" value="Genomic_DNA"/>
</dbReference>
<dbReference type="Proteomes" id="UP000532204">
    <property type="component" value="Unassembled WGS sequence"/>
</dbReference>
<dbReference type="Proteomes" id="UP000543424">
    <property type="component" value="Unassembled WGS sequence"/>
</dbReference>
<name>A0A0L6Y190_ECOLX</name>
<reference evidence="8 10" key="3">
    <citation type="submission" date="2018-07" db="EMBL/GenBank/DDBJ databases">
        <title>Whole Genome Sequence Analysis of Avian Pathogenic E. coli - An Australian Perspective.</title>
        <authorList>
            <person name="Cummins M.L."/>
            <person name="Reid C.J."/>
            <person name="Roy Chowdhury P."/>
            <person name="Bushell R."/>
            <person name="Esbert N."/>
            <person name="Tivendale K.A."/>
            <person name="Noormohammadi A.H."/>
            <person name="Islam S."/>
            <person name="Marenda M.S."/>
            <person name="Browning G.F."/>
            <person name="Markham P.F."/>
            <person name="Djordjevic S.P."/>
        </authorList>
    </citation>
    <scope>NUCLEOTIDE SEQUENCE [LARGE SCALE GENOMIC DNA]</scope>
    <source>
        <strain evidence="8 10">AVC211</strain>
    </source>
</reference>
<dbReference type="EMBL" id="QEMT01000058">
    <property type="protein sequence ID" value="PWH57827.1"/>
    <property type="molecule type" value="Genomic_DNA"/>
</dbReference>
<dbReference type="EMBL" id="AASEBA010000072">
    <property type="protein sequence ID" value="EFC9752172.1"/>
    <property type="molecule type" value="Genomic_DNA"/>
</dbReference>
<dbReference type="Proteomes" id="UP000531962">
    <property type="component" value="Unassembled WGS sequence"/>
</dbReference>
<evidence type="ECO:0000313" key="13">
    <source>
        <dbReference type="Proteomes" id="UP000532204"/>
    </source>
</evidence>
<organism evidence="2 13">
    <name type="scientific">Escherichia coli</name>
    <dbReference type="NCBI Taxonomy" id="562"/>
    <lineage>
        <taxon>Bacteria</taxon>
        <taxon>Pseudomonadati</taxon>
        <taxon>Pseudomonadota</taxon>
        <taxon>Gammaproteobacteria</taxon>
        <taxon>Enterobacterales</taxon>
        <taxon>Enterobacteriaceae</taxon>
        <taxon>Escherichia</taxon>
    </lineage>
</organism>
<keyword evidence="1" id="KW-0812">Transmembrane</keyword>
<comment type="caution">
    <text evidence="2">The sequence shown here is derived from an EMBL/GenBank/DDBJ whole genome shotgun (WGS) entry which is preliminary data.</text>
</comment>
<accession>A0A0L6Y190</accession>
<evidence type="ECO:0000313" key="5">
    <source>
        <dbReference type="EMBL" id="EFM0255409.1"/>
    </source>
</evidence>
<dbReference type="EMBL" id="AASKVF010000010">
    <property type="protein sequence ID" value="EFD6884523.1"/>
    <property type="molecule type" value="Genomic_DNA"/>
</dbReference>
<evidence type="ECO:0000313" key="4">
    <source>
        <dbReference type="EMBL" id="EFH4959400.1"/>
    </source>
</evidence>
<dbReference type="Proteomes" id="UP000843571">
    <property type="component" value="Unassembled WGS sequence"/>
</dbReference>
<dbReference type="EMBL" id="DABCJL010000003">
    <property type="protein sequence ID" value="HAH7768455.1"/>
    <property type="molecule type" value="Genomic_DNA"/>
</dbReference>
<feature type="transmembrane region" description="Helical" evidence="1">
    <location>
        <begin position="7"/>
        <end position="32"/>
    </location>
</feature>
<evidence type="ECO:0000313" key="9">
    <source>
        <dbReference type="Proteomes" id="UP000245761"/>
    </source>
</evidence>
<evidence type="ECO:0000313" key="3">
    <source>
        <dbReference type="EMBL" id="EFD6884523.1"/>
    </source>
</evidence>
<dbReference type="AlphaFoldDB" id="A0A0L6Y190"/>
<evidence type="ECO:0000313" key="12">
    <source>
        <dbReference type="Proteomes" id="UP000531962"/>
    </source>
</evidence>
<evidence type="ECO:0000313" key="2">
    <source>
        <dbReference type="EMBL" id="EFC9752172.1"/>
    </source>
</evidence>
<dbReference type="RefSeq" id="WP_001696692.1">
    <property type="nucleotide sequence ID" value="NZ_BAABXZ010000001.1"/>
</dbReference>
<evidence type="ECO:0000313" key="11">
    <source>
        <dbReference type="Proteomes" id="UP000527548"/>
    </source>
</evidence>
<evidence type="ECO:0000313" key="6">
    <source>
        <dbReference type="EMBL" id="HAH7768455.1"/>
    </source>
</evidence>
<reference evidence="2 13" key="5">
    <citation type="submission" date="2019-05" db="EMBL/GenBank/DDBJ databases">
        <authorList>
            <consortium name="NARMS: The National Antimicrobial Resistance Monitoring System"/>
        </authorList>
    </citation>
    <scope>NUCLEOTIDE SEQUENCE [LARGE SCALE GENOMIC DNA]</scope>
    <source>
        <strain evidence="3 12">19MD07CB01-EC</strain>
        <strain evidence="2 13">CVM N18EC122</strain>
        <strain evidence="4 14">CVM N19EC0130</strain>
    </source>
</reference>
<dbReference type="Proteomes" id="UP000245761">
    <property type="component" value="Unassembled WGS sequence"/>
</dbReference>
<reference evidence="6" key="6">
    <citation type="submission" date="2020-01" db="EMBL/GenBank/DDBJ databases">
        <authorList>
            <consortium name="NCBI Pathogen Detection Project"/>
        </authorList>
    </citation>
    <scope>NUCLEOTIDE SEQUENCE</scope>
    <source>
        <strain evidence="6">C0382</strain>
    </source>
</reference>
<dbReference type="EMBL" id="AATJOC010000023">
    <property type="protein sequence ID" value="EFM0255409.1"/>
    <property type="molecule type" value="Genomic_DNA"/>
</dbReference>
<dbReference type="EMBL" id="QOGZ01000049">
    <property type="protein sequence ID" value="RDA32771.1"/>
    <property type="molecule type" value="Genomic_DNA"/>
</dbReference>
<gene>
    <name evidence="5" type="ORF">C719_004666</name>
    <name evidence="7" type="ORF">DD762_23040</name>
    <name evidence="8" type="ORF">DTL43_24305</name>
    <name evidence="2" type="ORF">E6D34_23570</name>
    <name evidence="4" type="ORF">F9413_02455</name>
    <name evidence="3" type="ORF">FZU14_09870</name>
    <name evidence="6" type="ORF">HIE29_001870</name>
</gene>
<reference evidence="6" key="1">
    <citation type="journal article" date="2018" name="Genome Biol.">
        <title>SKESA: strategic k-mer extension for scrupulous assemblies.</title>
        <authorList>
            <person name="Souvorov A."/>
            <person name="Agarwala R."/>
            <person name="Lipman D.J."/>
        </authorList>
    </citation>
    <scope>NUCLEOTIDE SEQUENCE [LARGE SCALE GENOMIC DNA]</scope>
    <source>
        <strain evidence="6">C0382</strain>
    </source>
</reference>
<evidence type="ECO:0000313" key="8">
    <source>
        <dbReference type="EMBL" id="RDA32771.1"/>
    </source>
</evidence>
<dbReference type="Proteomes" id="UP000527548">
    <property type="component" value="Unassembled WGS sequence"/>
</dbReference>
<evidence type="ECO:0000313" key="10">
    <source>
        <dbReference type="Proteomes" id="UP000253687"/>
    </source>
</evidence>
<evidence type="ECO:0000313" key="14">
    <source>
        <dbReference type="Proteomes" id="UP000543424"/>
    </source>
</evidence>
<keyword evidence="1" id="KW-0472">Membrane</keyword>
<evidence type="ECO:0000313" key="7">
    <source>
        <dbReference type="EMBL" id="PWH57827.1"/>
    </source>
</evidence>
<protein>
    <recommendedName>
        <fullName evidence="15">Four-jointed box protein 1</fullName>
    </recommendedName>
</protein>
<evidence type="ECO:0000256" key="1">
    <source>
        <dbReference type="SAM" id="Phobius"/>
    </source>
</evidence>
<evidence type="ECO:0008006" key="15">
    <source>
        <dbReference type="Google" id="ProtNLM"/>
    </source>
</evidence>
<reference evidence="7 9" key="2">
    <citation type="submission" date="2018-04" db="EMBL/GenBank/DDBJ databases">
        <title>Draft Genomic Sequencing Of Potential Extraintestinal Pathogenic Escherichia coli B8S56 Isolated from Retail Chicken Skin.</title>
        <authorList>
            <person name="Xu A."/>
            <person name="Tilman S."/>
            <person name="Wisser-Parker K."/>
            <person name="Scullen O.J."/>
            <person name="Sommers C."/>
        </authorList>
    </citation>
    <scope>NUCLEOTIDE SEQUENCE [LARGE SCALE GENOMIC DNA]</scope>
    <source>
        <strain evidence="7 9">B8S56</strain>
    </source>
</reference>
<feature type="transmembrane region" description="Helical" evidence="1">
    <location>
        <begin position="111"/>
        <end position="130"/>
    </location>
</feature>
<sequence length="170" mass="18539">MMTVKRMFMFLFRITIVWPSVLTGCVMMLYFAKVAGGGVAGLEQRYGVESARWRDAPEGMVMTVQCPSRPFMASVSTGEWRALAASDDECSQVSRSFREAAEGDAQSLRRVAVTLLLASVVLEAFSACILRRVTASVRVSPHCGYGCGRGAVAHWPESSVHTAPEKGERV</sequence>
<keyword evidence="1" id="KW-1133">Transmembrane helix</keyword>
<dbReference type="PROSITE" id="PS51257">
    <property type="entry name" value="PROKAR_LIPOPROTEIN"/>
    <property type="match status" value="1"/>
</dbReference>